<organism evidence="2 3">
    <name type="scientific">Dentiscutata erythropus</name>
    <dbReference type="NCBI Taxonomy" id="1348616"/>
    <lineage>
        <taxon>Eukaryota</taxon>
        <taxon>Fungi</taxon>
        <taxon>Fungi incertae sedis</taxon>
        <taxon>Mucoromycota</taxon>
        <taxon>Glomeromycotina</taxon>
        <taxon>Glomeromycetes</taxon>
        <taxon>Diversisporales</taxon>
        <taxon>Gigasporaceae</taxon>
        <taxon>Dentiscutata</taxon>
    </lineage>
</organism>
<dbReference type="Proteomes" id="UP000789405">
    <property type="component" value="Unassembled WGS sequence"/>
</dbReference>
<comment type="caution">
    <text evidence="2">The sequence shown here is derived from an EMBL/GenBank/DDBJ whole genome shotgun (WGS) entry which is preliminary data.</text>
</comment>
<evidence type="ECO:0000313" key="3">
    <source>
        <dbReference type="Proteomes" id="UP000789405"/>
    </source>
</evidence>
<proteinExistence type="predicted"/>
<feature type="coiled-coil region" evidence="1">
    <location>
        <begin position="30"/>
        <end position="86"/>
    </location>
</feature>
<name>A0A9N9CGR5_9GLOM</name>
<dbReference type="AlphaFoldDB" id="A0A9N9CGR5"/>
<reference evidence="2" key="1">
    <citation type="submission" date="2021-06" db="EMBL/GenBank/DDBJ databases">
        <authorList>
            <person name="Kallberg Y."/>
            <person name="Tangrot J."/>
            <person name="Rosling A."/>
        </authorList>
    </citation>
    <scope>NUCLEOTIDE SEQUENCE</scope>
    <source>
        <strain evidence="2">MA453B</strain>
    </source>
</reference>
<accession>A0A9N9CGR5</accession>
<evidence type="ECO:0000313" key="2">
    <source>
        <dbReference type="EMBL" id="CAG8601148.1"/>
    </source>
</evidence>
<keyword evidence="1" id="KW-0175">Coiled coil</keyword>
<evidence type="ECO:0000256" key="1">
    <source>
        <dbReference type="SAM" id="Coils"/>
    </source>
</evidence>
<dbReference type="EMBL" id="CAJVPY010003767">
    <property type="protein sequence ID" value="CAG8601148.1"/>
    <property type="molecule type" value="Genomic_DNA"/>
</dbReference>
<protein>
    <submittedName>
        <fullName evidence="2">2711_t:CDS:1</fullName>
    </submittedName>
</protein>
<gene>
    <name evidence="2" type="ORF">DERYTH_LOCUS7646</name>
</gene>
<keyword evidence="3" id="KW-1185">Reference proteome</keyword>
<sequence length="91" mass="10387">MSKENKSIQDNTIEKALKIIPSYVGPTSANEELCLEIELFNKRVKNLESELKLYKNPSTSLFTGDQEGAEARNSQAEEERKRLYKDGITTY</sequence>